<evidence type="ECO:0000256" key="1">
    <source>
        <dbReference type="ARBA" id="ARBA00022679"/>
    </source>
</evidence>
<dbReference type="PRINTS" id="PR00866">
    <property type="entry name" value="RNADNAPOLMS"/>
</dbReference>
<evidence type="ECO:0000256" key="3">
    <source>
        <dbReference type="ARBA" id="ARBA00022723"/>
    </source>
</evidence>
<reference evidence="7" key="2">
    <citation type="submission" date="2023-07" db="EMBL/GenBank/DDBJ databases">
        <title>Genome-based characterization of strain KMM 296 and proposal for reclassification of Cobetia litoralis and Cobetia pacifica, and emended description of the species Cobetia amphilecti and Cobetia marina.</title>
        <authorList>
            <person name="Balabanova L."/>
            <person name="Nedashkovskaya O."/>
        </authorList>
    </citation>
    <scope>NUCLEOTIDE SEQUENCE [LARGE SCALE GENOMIC DNA]</scope>
    <source>
        <strain evidence="7">NRIC 0815</strain>
    </source>
</reference>
<keyword evidence="7" id="KW-1185">Reference proteome</keyword>
<dbReference type="InterPro" id="IPR000123">
    <property type="entry name" value="Reverse_transcriptase_msDNA"/>
</dbReference>
<dbReference type="GO" id="GO:0003964">
    <property type="term" value="F:RNA-directed DNA polymerase activity"/>
    <property type="evidence" value="ECO:0007669"/>
    <property type="project" value="UniProtKB-KW"/>
</dbReference>
<name>A0ABT6UQA5_9GAMM</name>
<accession>A0ABT6UQA5</accession>
<dbReference type="EC" id="2.7.7.49" evidence="6"/>
<keyword evidence="1 6" id="KW-0808">Transferase</keyword>
<dbReference type="EMBL" id="JASCSA010000008">
    <property type="protein sequence ID" value="MDI5884887.1"/>
    <property type="molecule type" value="Genomic_DNA"/>
</dbReference>
<dbReference type="Proteomes" id="UP001229025">
    <property type="component" value="Unassembled WGS sequence"/>
</dbReference>
<proteinExistence type="predicted"/>
<gene>
    <name evidence="6" type="ORF">QLT01_11035</name>
</gene>
<evidence type="ECO:0000313" key="7">
    <source>
        <dbReference type="Proteomes" id="UP001229025"/>
    </source>
</evidence>
<keyword evidence="4" id="KW-0460">Magnesium</keyword>
<keyword evidence="2 6" id="KW-0548">Nucleotidyltransferase</keyword>
<sequence>MNNPLKINTKSKSYSLEDSALYKIKSKRRLLSLLSLSHQELKSLLSDDNYNIYQDNTQEKPRLIEHPQRQLERIHTRIASLLCRIKQPEYIHSGIKGKSHLTNARAHVGPAPILTTDIKSFYQATHIHSVFDFFKNSLDCSPDVAKLLSELCTCNGHIPTGSRISMPLAYWANAHMFNELYRYSSERDIVMTVFVDDITFSGNKVTRTFKQNVKKIIEKHNHVMHPTKTVLHKENSLKVITGAVVGSKKLQIRNLHHESIYSELSQWMLIRDEDSKNSNIFTDQIKNRLLGKINSQGQIDNRFKDKARSIKNYQKV</sequence>
<dbReference type="RefSeq" id="WP_284726964.1">
    <property type="nucleotide sequence ID" value="NZ_JASCSA010000008.1"/>
</dbReference>
<evidence type="ECO:0000256" key="4">
    <source>
        <dbReference type="ARBA" id="ARBA00022842"/>
    </source>
</evidence>
<organism evidence="6 7">
    <name type="scientific">Cobetia amphilecti</name>
    <dbReference type="NCBI Taxonomy" id="1055104"/>
    <lineage>
        <taxon>Bacteria</taxon>
        <taxon>Pseudomonadati</taxon>
        <taxon>Pseudomonadota</taxon>
        <taxon>Gammaproteobacteria</taxon>
        <taxon>Oceanospirillales</taxon>
        <taxon>Halomonadaceae</taxon>
        <taxon>Cobetia</taxon>
    </lineage>
</organism>
<protein>
    <submittedName>
        <fullName evidence="6">Reverse transcriptase family protein</fullName>
        <ecNumber evidence="6">2.7.7.49</ecNumber>
    </submittedName>
</protein>
<evidence type="ECO:0000256" key="5">
    <source>
        <dbReference type="ARBA" id="ARBA00022918"/>
    </source>
</evidence>
<keyword evidence="5 6" id="KW-0695">RNA-directed DNA polymerase</keyword>
<dbReference type="CDD" id="cd03487">
    <property type="entry name" value="RT_Bac_retron_II"/>
    <property type="match status" value="1"/>
</dbReference>
<keyword evidence="3" id="KW-0479">Metal-binding</keyword>
<comment type="caution">
    <text evidence="6">The sequence shown here is derived from an EMBL/GenBank/DDBJ whole genome shotgun (WGS) entry which is preliminary data.</text>
</comment>
<reference evidence="6 7" key="1">
    <citation type="submission" date="2023-04" db="EMBL/GenBank/DDBJ databases">
        <authorList>
            <person name="Otstavnykh N."/>
            <person name="Seitkalieva A."/>
            <person name="Bystritskaya E."/>
        </authorList>
    </citation>
    <scope>NUCLEOTIDE SEQUENCE [LARGE SCALE GENOMIC DNA]</scope>
    <source>
        <strain evidence="6 7">NRIC 0815</strain>
    </source>
</reference>
<evidence type="ECO:0000313" key="6">
    <source>
        <dbReference type="EMBL" id="MDI5884887.1"/>
    </source>
</evidence>
<evidence type="ECO:0000256" key="2">
    <source>
        <dbReference type="ARBA" id="ARBA00022695"/>
    </source>
</evidence>